<feature type="compositionally biased region" description="Polar residues" evidence="1">
    <location>
        <begin position="273"/>
        <end position="297"/>
    </location>
</feature>
<feature type="region of interest" description="Disordered" evidence="1">
    <location>
        <begin position="1049"/>
        <end position="1069"/>
    </location>
</feature>
<feature type="region of interest" description="Disordered" evidence="1">
    <location>
        <begin position="2427"/>
        <end position="2458"/>
    </location>
</feature>
<feature type="region of interest" description="Disordered" evidence="1">
    <location>
        <begin position="2602"/>
        <end position="2711"/>
    </location>
</feature>
<feature type="region of interest" description="Disordered" evidence="1">
    <location>
        <begin position="1651"/>
        <end position="1670"/>
    </location>
</feature>
<feature type="compositionally biased region" description="Acidic residues" evidence="1">
    <location>
        <begin position="37"/>
        <end position="61"/>
    </location>
</feature>
<feature type="region of interest" description="Disordered" evidence="1">
    <location>
        <begin position="1200"/>
        <end position="1242"/>
    </location>
</feature>
<feature type="compositionally biased region" description="Basic and acidic residues" evidence="1">
    <location>
        <begin position="26"/>
        <end position="36"/>
    </location>
</feature>
<feature type="compositionally biased region" description="Low complexity" evidence="1">
    <location>
        <begin position="3272"/>
        <end position="3288"/>
    </location>
</feature>
<feature type="compositionally biased region" description="Polar residues" evidence="1">
    <location>
        <begin position="940"/>
        <end position="950"/>
    </location>
</feature>
<feature type="compositionally biased region" description="Polar residues" evidence="1">
    <location>
        <begin position="336"/>
        <end position="351"/>
    </location>
</feature>
<feature type="region of interest" description="Disordered" evidence="1">
    <location>
        <begin position="402"/>
        <end position="422"/>
    </location>
</feature>
<feature type="compositionally biased region" description="Polar residues" evidence="1">
    <location>
        <begin position="62"/>
        <end position="78"/>
    </location>
</feature>
<feature type="region of interest" description="Disordered" evidence="1">
    <location>
        <begin position="3423"/>
        <end position="3442"/>
    </location>
</feature>
<dbReference type="EMBL" id="CYKH01002220">
    <property type="protein sequence ID" value="CUG94144.1"/>
    <property type="molecule type" value="Genomic_DNA"/>
</dbReference>
<feature type="region of interest" description="Disordered" evidence="1">
    <location>
        <begin position="2268"/>
        <end position="2290"/>
    </location>
</feature>
<gene>
    <name evidence="2" type="ORF">BSAL_46715</name>
</gene>
<feature type="region of interest" description="Disordered" evidence="1">
    <location>
        <begin position="923"/>
        <end position="1023"/>
    </location>
</feature>
<feature type="compositionally biased region" description="Polar residues" evidence="1">
    <location>
        <begin position="1059"/>
        <end position="1069"/>
    </location>
</feature>
<feature type="region of interest" description="Disordered" evidence="1">
    <location>
        <begin position="1089"/>
        <end position="1133"/>
    </location>
</feature>
<dbReference type="OrthoDB" id="10693295at2759"/>
<feature type="compositionally biased region" description="Low complexity" evidence="1">
    <location>
        <begin position="1227"/>
        <end position="1242"/>
    </location>
</feature>
<feature type="region of interest" description="Disordered" evidence="1">
    <location>
        <begin position="257"/>
        <end position="319"/>
    </location>
</feature>
<keyword evidence="3" id="KW-1185">Reference proteome</keyword>
<feature type="compositionally biased region" description="Polar residues" evidence="1">
    <location>
        <begin position="2620"/>
        <end position="2629"/>
    </location>
</feature>
<dbReference type="VEuPathDB" id="TriTrypDB:BSAL_46715"/>
<evidence type="ECO:0000313" key="2">
    <source>
        <dbReference type="EMBL" id="CUG94144.1"/>
    </source>
</evidence>
<protein>
    <submittedName>
        <fullName evidence="2">Uncharacterized protein</fullName>
    </submittedName>
</protein>
<dbReference type="Proteomes" id="UP000051952">
    <property type="component" value="Unassembled WGS sequence"/>
</dbReference>
<feature type="region of interest" description="Disordered" evidence="1">
    <location>
        <begin position="2814"/>
        <end position="2858"/>
    </location>
</feature>
<feature type="compositionally biased region" description="Polar residues" evidence="1">
    <location>
        <begin position="1319"/>
        <end position="1329"/>
    </location>
</feature>
<feature type="compositionally biased region" description="Low complexity" evidence="1">
    <location>
        <begin position="1653"/>
        <end position="1665"/>
    </location>
</feature>
<proteinExistence type="predicted"/>
<feature type="compositionally biased region" description="Polar residues" evidence="1">
    <location>
        <begin position="3243"/>
        <end position="3254"/>
    </location>
</feature>
<feature type="compositionally biased region" description="Gly residues" evidence="1">
    <location>
        <begin position="1002"/>
        <end position="1011"/>
    </location>
</feature>
<organism evidence="2 3">
    <name type="scientific">Bodo saltans</name>
    <name type="common">Flagellated protozoan</name>
    <dbReference type="NCBI Taxonomy" id="75058"/>
    <lineage>
        <taxon>Eukaryota</taxon>
        <taxon>Discoba</taxon>
        <taxon>Euglenozoa</taxon>
        <taxon>Kinetoplastea</taxon>
        <taxon>Metakinetoplastina</taxon>
        <taxon>Eubodonida</taxon>
        <taxon>Bodonidae</taxon>
        <taxon>Bodo</taxon>
    </lineage>
</organism>
<feature type="compositionally biased region" description="Polar residues" evidence="1">
    <location>
        <begin position="2814"/>
        <end position="2826"/>
    </location>
</feature>
<feature type="compositionally biased region" description="Basic residues" evidence="1">
    <location>
        <begin position="3792"/>
        <end position="3801"/>
    </location>
</feature>
<feature type="compositionally biased region" description="Polar residues" evidence="1">
    <location>
        <begin position="965"/>
        <end position="981"/>
    </location>
</feature>
<feature type="compositionally biased region" description="Pro residues" evidence="1">
    <location>
        <begin position="3771"/>
        <end position="3781"/>
    </location>
</feature>
<feature type="compositionally biased region" description="Low complexity" evidence="1">
    <location>
        <begin position="100"/>
        <end position="116"/>
    </location>
</feature>
<reference evidence="3" key="1">
    <citation type="submission" date="2015-09" db="EMBL/GenBank/DDBJ databases">
        <authorList>
            <consortium name="Pathogen Informatics"/>
        </authorList>
    </citation>
    <scope>NUCLEOTIDE SEQUENCE [LARGE SCALE GENOMIC DNA]</scope>
    <source>
        <strain evidence="3">Lake Konstanz</strain>
    </source>
</reference>
<name>A0A0S4JRK5_BODSA</name>
<evidence type="ECO:0000313" key="3">
    <source>
        <dbReference type="Proteomes" id="UP000051952"/>
    </source>
</evidence>
<sequence>MTSIHDDDTIAPAHLEQLDAFDDPISSDHEGFRDEHDECADDDDDAANDDDDDFVGEDDNDSSAASHQSENDALTPVNTEHHHQTGDPSIEPTSFPRINSASAQRQSQQQQGSEGRSSSRHPSDSSSKKKLVTMPRIRETRSAAAQRYAQPIPQSAFLSALRERERVLHKRITSSSVEGDNALSRGVDIGGGRPVTAEAHQEVKQHVNSHDQKRVQKVLRSFPTTSVRDPFCPKPPVHASAIRLEASVLAAQRMFRPATEPVPSERNRAASAKGSTSTVRNLMPNNTVALPPSSSQLNTSSPTTTAHNTTSNNSVNRGTLELPILVTSYADDDESSVASPLRHSTAQSPNSKKGERLTLRAGGRPFSGRTHDDDQHLGPAGMDALLQYLPKGYAEPEVLMTRKPLDHPNDPVTGKPRPSRHYRLGFTKDPANDMTPAEAAAALQHRGLPTTLSVASTDPAVLAIVDSFIESSPGLEHVELGAMDDRYEMVLRNVFAALSRNVSVEDVKGVFPKEATKAFKSTISANSELRKKRLDQLASKEMELKISDMEQRILKERQDHKKRYFEHMRQRTRLCDQHMRGYRDLLRDEAFAWERLYGHEDASLQDVREKERRRFEWWSAGVDALEQEMSALRLFDSREEHQIRERLRLDEVNQRMAAQVELRRFQKQLDNDRHVIMAEQFELRKRIRQDEKTLRRSMEQVMQEHLRLFLEHRAKEDRRKKDEENLRRQDEAYKAERIRRLQQAQEILETNEFEKRKTTEVEAWKAYDVFKRKHFEGIVVAKNQQRVREIREKRQAAFTAADNAVPMLHFRMTPQSVSTAGIPSAIQSANNTLAYYLNPVGDFLVLNSNAILGVGFDADMTPLMGKQKLAKVEPQGGVISCFIQRGQQHDIDEGREGIALFVSTSMTNDPNVAVLNHTEKEVGRVILPPSSSMRDRSPETTRIPSPNEGSPVTRVGSGGAGSPANRRTSLLASASDPQSGKGNIRRGRSGSLIGQLKSHGLLGSGGGGGGSSQSPSRPNDELEVERTLHQLCGEDRVCGTIRIRDEMEDSSLRGKEVSSVANNKSGTTDFLQDAKKGHAEVTTMFDGGDVQMETESDGSDDSFSSTSSKDKKGSAGTTRKPRTGFGSMMTLNSSPTIAKRPKRRVVTWNGIDVGVVELGYAGAPMESSGVIPYYNNTAIQRIRTRQSAIAVQVEKRRGTIDVRETTSPNDAAAPLKPLKRSSSEAPNSGIGAADDASASNAGQPQGVEVFRIRLFPNVPRHAMSDILGHLSYFNSAGVTSLRHSAMEQLASNEVVQVCTHVSIAYRRSCLPPPSPVTAAATQLSPTSPFLKTRGSGERGFSHSPARDSGVVGFITTAKEKEVFLKTPETDELRKVSDLSDMSVSRRRGQGRRKSCDPSIFYGMDTSQLVWSTRSTNSYVKLHLPLFFGVPQREPVYFLEDQPPMRLVNPNKFGYCFPVASSYASTAAVDALLAGGGAIPPTSINQDASVASFGFGGSEASSNFPPQNYLTNGGKSIVVRDMTDLDPVDVIAGRGATCGMHVMLSIIGHSRGDVFVLLNHAGLTLGPECDVPHTPQESEVGALLPYGRRMVDRLGDCTRKQVGIEVMKQMREVYYHGELVAYVTGMILTPKEFEDFGPWFVEDAAAAPSESSMSTTLFPTTRTTPPSLSPPQVGHVLSPVLATPPSGLHTTNSGRNLKALSRTLSSAACKRGPVEIVLLSTRFVTMACLRDIIGSCAYANLNKDPSPVKRYVDVCVADKNRRNSALSRSEITVVPVDDITEINLKTPAWGFRVCRAPAETKPELAQYLPAELPFFIAPDAVAVDPDTVYFEGGWLEVEIVEGAKDGDVLYILQDDRMFIDQAHTWSVETVRQCSRLYAERRAGGGGNRFDGNHSRDARALSVAPEAEMFSFGGRLLSASTEFQGATGGGPLGISPAVSPLGPPVRHGSGEVFVVGDSGSLGGSAEHKSPTTIHPILSMGVFSDDEDEPHSEMVVTSGLALEEIPPMVSRREMSKGRSSFATTGPGGAAAGAGFPNGGGSFSLSNTPAANPLGSPDSSILRPPLPMLSIPQGRPSLAPDMGTPGLENMERNTGSSGLHYTSPMLRIEFRSLSLAGLQYLLRHIAFKSVAATEKNPKYFGQRTIEFRTIVGDPNVPKFRKFDPFVPIVNRTCIKVCEPLLKTVSTQVHYKEGQGTMGIPVGLCEPGTDGYRCFNRGHFSASIVKGATPDDRLIIRSIDPSQFDFGLSFLDIDPLTMFQPKRAQSLYNLKRQSSMRSGGGGHPPPQQLAPAQQTYVPGAGGVGPDGEINANCPPPPASLSAQWVKSIVSGKYKFQQWKCAELYNNERAMVGFLTATFSEVYVGFREADKVRKFGRAVATASTPAAGAASSTTAGAGGGGVPLVATASLTNSGLPSPPTKFAASASATMDQSVMSMSPLPPSSASLKKKKPGKEKSLTQSLNAEKESRAIPIPLPEGATPVRYSDVLSITKLISYENRSNNPTDLKKVILISLSDEHTTSHIVVELTVQPVDDVTEIRKSFQGPLSYRNGFVGSYVPMFDHCSLFDPDTEFFNGGHMNISMAQVPTEGDSLRFLSLDEQRKHREIVGKDAFSKYRTKPGIGGKGEQSSAGSQRSDGGGAAAAGVRKLSPGAVRSGLTAPAAAPRGGAAGKSPIRAAPKSPNRRGTNVGADATGAVLDPMSPVKPPEPPKEKDPNEPYEFVLDHKRKVIYWVDRNKDGGNNAPKLNQSGSSHLPHMLEITAPTPSHGGRYIQSGAFQRETPVNATAPMTFGAFARQELKLPDESVLRRIATYVTNVESKSKQKASPTGTTLITAPPTAMHSRNASDGNLADASPPPGIHITDSNAATGSEFDATALVDPSLAFSMMDLHSLSQIPSIPVVATSINIQIKLEPIIDEDDMEEGDTSERAAPVNINMLQALMRSVVYQCTTGGTRTKTGSRLFSARIGSAGGGEDGKAKVAVQVAGALIGWIDNITPTMTFRPRMGQILPLARMLFLSDLILKTGFVLIEVCEGFEPSEDVIKLNDIGRMMIVKNGKIFLQPKDQLIGNLIPQEVDGTPYGFLIAIDQNCRVSGSVLQSLCRSFSYTNTSRRTSQRKIRVTVCDGTIYDTSIIEVPITIEQDEHTVPARFGPSNGSVVWMDGGNPVRVFPDLTLTLKGQNTDRILEPPNLLDFETQPGGMLNIVSTDNVDVDAQGTKITIDGEEVAKLYQADLTEGYDRDSILTPRHPQGSRKSFSRMSMSTGAGRRMTRDGSVVSLAAGSTNNSSGGATTSLGGLVSPNVTTSQPRLSPRSPIATFANAGSANATLLSSSGNSGSINQSASMIERPPPNSLRVEFTSCKMEYLEKIIKCLRFSCPSSTPANNAIVSPTNANGSGTTTVALSTVGNHRDSIEESATILAPVTTFNHIQQLVTRPPAPHPPQAPSSNNRDARRSIVRFGAATDGEGAGSVGGLGGSASMAFTAPSLPSQFTVTLQLTGIANDVGRISNTASLHLQAMVRICESTALFTVPPSAISQGIAGDVFNGINVRFTPRWIRLNWRAPLELQRGEEDFEEAQELNARNAAAAAAASSLQVFVSNRLGLVVSASGDEISYGRDKIASVITKTSYNRSHSICRSKSVTALGSSSSPSDLAELSSKDSPLFTMQEAIDDDFNLTDQMNRSANSEAQQLIFELSTTRRIPPETISRLLRSIVTHPTLTLPVQFSLSLEASDEVSTTRTLVVIPHGSGTRRSSHRGSVGGMVRGVVGLARLGSQRRSVTAPMPPVAAPPAAPAKGVVEKVGRQRRPKKAEE</sequence>
<feature type="region of interest" description="Disordered" evidence="1">
    <location>
        <begin position="3272"/>
        <end position="3300"/>
    </location>
</feature>
<feature type="compositionally biased region" description="Low complexity" evidence="1">
    <location>
        <begin position="298"/>
        <end position="314"/>
    </location>
</feature>
<feature type="region of interest" description="Disordered" evidence="1">
    <location>
        <begin position="3764"/>
        <end position="3801"/>
    </location>
</feature>
<feature type="region of interest" description="Disordered" evidence="1">
    <location>
        <begin position="1316"/>
        <end position="1344"/>
    </location>
</feature>
<feature type="region of interest" description="Disordered" evidence="1">
    <location>
        <begin position="3232"/>
        <end position="3260"/>
    </location>
</feature>
<feature type="region of interest" description="Disordered" evidence="1">
    <location>
        <begin position="335"/>
        <end position="380"/>
    </location>
</feature>
<accession>A0A0S4JRK5</accession>
<feature type="region of interest" description="Disordered" evidence="1">
    <location>
        <begin position="1"/>
        <end position="135"/>
    </location>
</feature>
<evidence type="ECO:0000256" key="1">
    <source>
        <dbReference type="SAM" id="MobiDB-lite"/>
    </source>
</evidence>